<dbReference type="CDD" id="cd01392">
    <property type="entry name" value="HTH_LacI"/>
    <property type="match status" value="1"/>
</dbReference>
<dbReference type="Gene3D" id="1.10.260.40">
    <property type="entry name" value="lambda repressor-like DNA-binding domains"/>
    <property type="match status" value="1"/>
</dbReference>
<dbReference type="PANTHER" id="PTHR30146">
    <property type="entry name" value="LACI-RELATED TRANSCRIPTIONAL REPRESSOR"/>
    <property type="match status" value="1"/>
</dbReference>
<dbReference type="EMBL" id="QGLK01000001">
    <property type="protein sequence ID" value="PXY89353.1"/>
    <property type="molecule type" value="Genomic_DNA"/>
</dbReference>
<keyword evidence="2" id="KW-0238">DNA-binding</keyword>
<dbReference type="SMART" id="SM00354">
    <property type="entry name" value="HTH_LACI"/>
    <property type="match status" value="1"/>
</dbReference>
<accession>A0A318MND7</accession>
<dbReference type="RefSeq" id="WP_110412259.1">
    <property type="nucleotide sequence ID" value="NZ_QGLK01000001.1"/>
</dbReference>
<keyword evidence="1" id="KW-0805">Transcription regulation</keyword>
<evidence type="ECO:0000256" key="2">
    <source>
        <dbReference type="ARBA" id="ARBA00023125"/>
    </source>
</evidence>
<dbReference type="SUPFAM" id="SSF47413">
    <property type="entry name" value="lambda repressor-like DNA-binding domains"/>
    <property type="match status" value="1"/>
</dbReference>
<protein>
    <submittedName>
        <fullName evidence="5">LacI family transcriptional regulator</fullName>
    </submittedName>
</protein>
<dbReference type="InterPro" id="IPR000843">
    <property type="entry name" value="HTH_LacI"/>
</dbReference>
<dbReference type="CDD" id="cd06267">
    <property type="entry name" value="PBP1_LacI_sugar_binding-like"/>
    <property type="match status" value="1"/>
</dbReference>
<proteinExistence type="predicted"/>
<dbReference type="Proteomes" id="UP000248128">
    <property type="component" value="Unassembled WGS sequence"/>
</dbReference>
<dbReference type="PROSITE" id="PS50932">
    <property type="entry name" value="HTH_LACI_2"/>
    <property type="match status" value="1"/>
</dbReference>
<feature type="domain" description="HTH lacI-type" evidence="4">
    <location>
        <begin position="14"/>
        <end position="69"/>
    </location>
</feature>
<dbReference type="Pfam" id="PF00356">
    <property type="entry name" value="LacI"/>
    <property type="match status" value="1"/>
</dbReference>
<dbReference type="InterPro" id="IPR010982">
    <property type="entry name" value="Lambda_DNA-bd_dom_sf"/>
</dbReference>
<evidence type="ECO:0000256" key="3">
    <source>
        <dbReference type="ARBA" id="ARBA00023163"/>
    </source>
</evidence>
<evidence type="ECO:0000256" key="1">
    <source>
        <dbReference type="ARBA" id="ARBA00023015"/>
    </source>
</evidence>
<keyword evidence="3" id="KW-0804">Transcription</keyword>
<evidence type="ECO:0000259" key="4">
    <source>
        <dbReference type="PROSITE" id="PS50932"/>
    </source>
</evidence>
<reference evidence="5 6" key="1">
    <citation type="submission" date="2018-05" db="EMBL/GenBank/DDBJ databases">
        <title>Reference genomes for bee gut microbiota database.</title>
        <authorList>
            <person name="Ellegaard K.M."/>
        </authorList>
    </citation>
    <scope>NUCLEOTIDE SEQUENCE [LARGE SCALE GENOMIC DNA]</scope>
    <source>
        <strain evidence="5 6">ESL0199</strain>
    </source>
</reference>
<comment type="caution">
    <text evidence="5">The sequence shown here is derived from an EMBL/GenBank/DDBJ whole genome shotgun (WGS) entry which is preliminary data.</text>
</comment>
<dbReference type="GO" id="GO:0003700">
    <property type="term" value="F:DNA-binding transcription factor activity"/>
    <property type="evidence" value="ECO:0007669"/>
    <property type="project" value="TreeGrafter"/>
</dbReference>
<evidence type="ECO:0000313" key="5">
    <source>
        <dbReference type="EMBL" id="PXY89353.1"/>
    </source>
</evidence>
<dbReference type="SUPFAM" id="SSF53822">
    <property type="entry name" value="Periplasmic binding protein-like I"/>
    <property type="match status" value="1"/>
</dbReference>
<dbReference type="GO" id="GO:0000976">
    <property type="term" value="F:transcription cis-regulatory region binding"/>
    <property type="evidence" value="ECO:0007669"/>
    <property type="project" value="TreeGrafter"/>
</dbReference>
<dbReference type="InterPro" id="IPR046335">
    <property type="entry name" value="LacI/GalR-like_sensor"/>
</dbReference>
<dbReference type="OrthoDB" id="37081at2"/>
<evidence type="ECO:0000313" key="6">
    <source>
        <dbReference type="Proteomes" id="UP000248128"/>
    </source>
</evidence>
<gene>
    <name evidence="5" type="ORF">DKK74_00235</name>
</gene>
<organism evidence="5 6">
    <name type="scientific">Bifidobacterium asteroides</name>
    <dbReference type="NCBI Taxonomy" id="1684"/>
    <lineage>
        <taxon>Bacteria</taxon>
        <taxon>Bacillati</taxon>
        <taxon>Actinomycetota</taxon>
        <taxon>Actinomycetes</taxon>
        <taxon>Bifidobacteriales</taxon>
        <taxon>Bifidobacteriaceae</taxon>
        <taxon>Bifidobacterium</taxon>
    </lineage>
</organism>
<dbReference type="Pfam" id="PF13377">
    <property type="entry name" value="Peripla_BP_3"/>
    <property type="match status" value="1"/>
</dbReference>
<sequence>MAEVPTHEQRRKRATRADVARLAGVSTAVVSYVFNNGPRRVAPATSEKVRRAAKLLDYRPNTTARALRTGFSKMMAVIVPDSSNPFSAGIYNELQSAASRHGYSLMFMNVKGDPDLEEDAISKLIERNVDAIFLSTSRTYDQISMAPLDQSRFIFMDQPRRVMNAKSVSTDFYSSAITATEHLIGHKFCSVDMLYGGPEEDRTDDRVRGWYAAHQNNNLPAGRIIRSYFTREGGYRATLRLLDSDHQPEAIFAGSDMEAMGALRALHERGLRIPEDVAIVSFDGTVDSLYTWPQLTTMQQDTQKIAACAMNAALDPDQVPDVQLIKADLVIRHSCGC</sequence>
<dbReference type="InterPro" id="IPR028082">
    <property type="entry name" value="Peripla_BP_I"/>
</dbReference>
<dbReference type="AlphaFoldDB" id="A0A318MND7"/>
<dbReference type="PANTHER" id="PTHR30146:SF109">
    <property type="entry name" value="HTH-TYPE TRANSCRIPTIONAL REGULATOR GALS"/>
    <property type="match status" value="1"/>
</dbReference>
<dbReference type="Gene3D" id="3.40.50.2300">
    <property type="match status" value="2"/>
</dbReference>
<name>A0A318MND7_9BIFI</name>